<comment type="caution">
    <text evidence="2">The sequence shown here is derived from an EMBL/GenBank/DDBJ whole genome shotgun (WGS) entry which is preliminary data.</text>
</comment>
<evidence type="ECO:0000313" key="2">
    <source>
        <dbReference type="EMBL" id="MCF4141938.1"/>
    </source>
</evidence>
<gene>
    <name evidence="2" type="ORF">L2W38_03800</name>
</gene>
<dbReference type="EMBL" id="JAKGUD010000003">
    <property type="protein sequence ID" value="MCF4141938.1"/>
    <property type="molecule type" value="Genomic_DNA"/>
</dbReference>
<evidence type="ECO:0000313" key="3">
    <source>
        <dbReference type="Proteomes" id="UP001200430"/>
    </source>
</evidence>
<dbReference type="Pfam" id="PF02616">
    <property type="entry name" value="SMC_ScpA"/>
    <property type="match status" value="1"/>
</dbReference>
<name>A0ABS9EL51_9BACT</name>
<keyword evidence="3" id="KW-1185">Reference proteome</keyword>
<dbReference type="PANTHER" id="PTHR33969:SF2">
    <property type="entry name" value="SEGREGATION AND CONDENSATION PROTEIN A"/>
    <property type="match status" value="1"/>
</dbReference>
<evidence type="ECO:0000256" key="1">
    <source>
        <dbReference type="ARBA" id="ARBA00044777"/>
    </source>
</evidence>
<proteinExistence type="predicted"/>
<reference evidence="2 3" key="1">
    <citation type="submission" date="2022-01" db="EMBL/GenBank/DDBJ databases">
        <title>Dethiosulfovibrio faecalis sp. nov., a novel proteolytic, non-sulfur-reducing bacterium isolated from a marine aquaculture solid waste bioreactor.</title>
        <authorList>
            <person name="Grabowski S."/>
            <person name="Apolinario E."/>
            <person name="Schneider N."/>
            <person name="Marshall C.W."/>
            <person name="Sowers K.R."/>
        </authorList>
    </citation>
    <scope>NUCLEOTIDE SEQUENCE [LARGE SCALE GENOMIC DNA]</scope>
    <source>
        <strain evidence="2 3">DSM 12537</strain>
    </source>
</reference>
<dbReference type="Gene3D" id="6.10.250.2410">
    <property type="match status" value="1"/>
</dbReference>
<dbReference type="PANTHER" id="PTHR33969">
    <property type="entry name" value="SEGREGATION AND CONDENSATION PROTEIN A"/>
    <property type="match status" value="1"/>
</dbReference>
<protein>
    <recommendedName>
        <fullName evidence="1">Segregation and condensation protein A</fullName>
    </recommendedName>
</protein>
<dbReference type="Proteomes" id="UP001200430">
    <property type="component" value="Unassembled WGS sequence"/>
</dbReference>
<organism evidence="2 3">
    <name type="scientific">Dethiosulfovibrio marinus</name>
    <dbReference type="NCBI Taxonomy" id="133532"/>
    <lineage>
        <taxon>Bacteria</taxon>
        <taxon>Thermotogati</taxon>
        <taxon>Synergistota</taxon>
        <taxon>Synergistia</taxon>
        <taxon>Synergistales</taxon>
        <taxon>Dethiosulfovibrionaceae</taxon>
        <taxon>Dethiosulfovibrio</taxon>
    </lineage>
</organism>
<sequence length="247" mass="28030">MIRIDIDGFSGPLDLLCHMVESREIEASSVSVAEVVRIYGAYHSRKGEVPIEAVAHFLVQAARLILDKALALMPQKVTDDTDEIWDQEFVEESTDIEDMLLRYRPYRKAAGLLAERLAETGRRSFRSSLPLPPSYDIGDLYSLSSIWWCLMKSREMVFSDPEDTWEDDHLAGMPAPIPEENQVENRMGLIMEELGDGRIYLSTFLIDRPGASELVVTILALLELSRGNRISLRQEDQFGDVLVLSRR</sequence>
<dbReference type="RefSeq" id="WP_236098700.1">
    <property type="nucleotide sequence ID" value="NZ_JAKGUD010000003.1"/>
</dbReference>
<dbReference type="InterPro" id="IPR003768">
    <property type="entry name" value="ScpA"/>
</dbReference>
<accession>A0ABS9EL51</accession>